<protein>
    <submittedName>
        <fullName evidence="2">Uncharacterized protein</fullName>
    </submittedName>
</protein>
<keyword evidence="1" id="KW-0472">Membrane</keyword>
<dbReference type="EMBL" id="JBBMFP010000020">
    <property type="protein sequence ID" value="MEQ2433125.1"/>
    <property type="molecule type" value="Genomic_DNA"/>
</dbReference>
<sequence length="274" mass="31210">MRKMWRKIREKWLSFWDDDTYDPGKNHLSQTDKRSLLYGGFMIAAATMTVTIFVIGINDIKANRQNTEDMADIVKMVSTYMATATDSEYEKIAETIRRDLVFSEYGGDVENLIKYIPNTAEICSVERGNCPFRTCLVFPNTGELYGLDIYEETGEPDSTEEQNCLQYSFGYDEVSEAHVSIATCPGEGKSSVSIQRGRGIVSGHRMKNLFCDTCIGKMLHTMEHQIVEEVIICDLVEKKFYPVEEGTLQIGSYEFEILYDDGDYTIEIRDVEGT</sequence>
<evidence type="ECO:0000256" key="1">
    <source>
        <dbReference type="SAM" id="Phobius"/>
    </source>
</evidence>
<dbReference type="RefSeq" id="WP_349064612.1">
    <property type="nucleotide sequence ID" value="NZ_JBBMFP010000020.1"/>
</dbReference>
<organism evidence="2 3">
    <name type="scientific">Blautia caccae</name>
    <dbReference type="NCBI Taxonomy" id="3133175"/>
    <lineage>
        <taxon>Bacteria</taxon>
        <taxon>Bacillati</taxon>
        <taxon>Bacillota</taxon>
        <taxon>Clostridia</taxon>
        <taxon>Lachnospirales</taxon>
        <taxon>Lachnospiraceae</taxon>
        <taxon>Blautia</taxon>
    </lineage>
</organism>
<reference evidence="2 3" key="1">
    <citation type="submission" date="2024-03" db="EMBL/GenBank/DDBJ databases">
        <title>Human intestinal bacterial collection.</title>
        <authorList>
            <person name="Pauvert C."/>
            <person name="Hitch T.C.A."/>
            <person name="Clavel T."/>
        </authorList>
    </citation>
    <scope>NUCLEOTIDE SEQUENCE [LARGE SCALE GENOMIC DNA]</scope>
    <source>
        <strain evidence="2 3">CLA-SR-H028</strain>
    </source>
</reference>
<gene>
    <name evidence="2" type="ORF">WMO65_19210</name>
</gene>
<comment type="caution">
    <text evidence="2">The sequence shown here is derived from an EMBL/GenBank/DDBJ whole genome shotgun (WGS) entry which is preliminary data.</text>
</comment>
<dbReference type="Proteomes" id="UP001457898">
    <property type="component" value="Unassembled WGS sequence"/>
</dbReference>
<proteinExistence type="predicted"/>
<keyword evidence="1" id="KW-1133">Transmembrane helix</keyword>
<name>A0ABV1DT04_9FIRM</name>
<feature type="transmembrane region" description="Helical" evidence="1">
    <location>
        <begin position="35"/>
        <end position="57"/>
    </location>
</feature>
<keyword evidence="1" id="KW-0812">Transmembrane</keyword>
<evidence type="ECO:0000313" key="3">
    <source>
        <dbReference type="Proteomes" id="UP001457898"/>
    </source>
</evidence>
<accession>A0ABV1DT04</accession>
<evidence type="ECO:0000313" key="2">
    <source>
        <dbReference type="EMBL" id="MEQ2433125.1"/>
    </source>
</evidence>
<keyword evidence="3" id="KW-1185">Reference proteome</keyword>